<dbReference type="EMBL" id="MN738790">
    <property type="protein sequence ID" value="QHT37158.1"/>
    <property type="molecule type" value="Genomic_DNA"/>
</dbReference>
<dbReference type="AlphaFoldDB" id="A0A6C0F674"/>
<accession>A0A6C0F674</accession>
<reference evidence="1" key="1">
    <citation type="journal article" date="2020" name="Nature">
        <title>Giant virus diversity and host interactions through global metagenomics.</title>
        <authorList>
            <person name="Schulz F."/>
            <person name="Roux S."/>
            <person name="Paez-Espino D."/>
            <person name="Jungbluth S."/>
            <person name="Walsh D.A."/>
            <person name="Denef V.J."/>
            <person name="McMahon K.D."/>
            <person name="Konstantinidis K.T."/>
            <person name="Eloe-Fadrosh E.A."/>
            <person name="Kyrpides N.C."/>
            <person name="Woyke T."/>
        </authorList>
    </citation>
    <scope>NUCLEOTIDE SEQUENCE</scope>
    <source>
        <strain evidence="1">GVMAG-S-ERX555967-131</strain>
    </source>
</reference>
<name>A0A6C0F674_9ZZZZ</name>
<proteinExistence type="predicted"/>
<evidence type="ECO:0000313" key="1">
    <source>
        <dbReference type="EMBL" id="QHT37158.1"/>
    </source>
</evidence>
<sequence length="81" mass="9335">MQSKCNRPTIIANFKPFPTITKNEANILFSAIVDSQTNRVKKLKPRVKREIIKKIVKKALRSGRSIDEYTFYGNKPGKLKK</sequence>
<protein>
    <submittedName>
        <fullName evidence="1">Uncharacterized protein</fullName>
    </submittedName>
</protein>
<organism evidence="1">
    <name type="scientific">viral metagenome</name>
    <dbReference type="NCBI Taxonomy" id="1070528"/>
    <lineage>
        <taxon>unclassified sequences</taxon>
        <taxon>metagenomes</taxon>
        <taxon>organismal metagenomes</taxon>
    </lineage>
</organism>